<dbReference type="InterPro" id="IPR029044">
    <property type="entry name" value="Nucleotide-diphossugar_trans"/>
</dbReference>
<dbReference type="Gene3D" id="3.90.550.10">
    <property type="entry name" value="Spore Coat Polysaccharide Biosynthesis Protein SpsA, Chain A"/>
    <property type="match status" value="1"/>
</dbReference>
<feature type="domain" description="MobA-like NTP transferase" evidence="1">
    <location>
        <begin position="18"/>
        <end position="159"/>
    </location>
</feature>
<evidence type="ECO:0000313" key="2">
    <source>
        <dbReference type="EMBL" id="SEU14929.1"/>
    </source>
</evidence>
<dbReference type="SUPFAM" id="SSF53448">
    <property type="entry name" value="Nucleotide-diphospho-sugar transferases"/>
    <property type="match status" value="1"/>
</dbReference>
<keyword evidence="3" id="KW-1185">Reference proteome</keyword>
<evidence type="ECO:0000313" key="3">
    <source>
        <dbReference type="Proteomes" id="UP000198508"/>
    </source>
</evidence>
<evidence type="ECO:0000259" key="1">
    <source>
        <dbReference type="Pfam" id="PF12804"/>
    </source>
</evidence>
<organism evidence="2 3">
    <name type="scientific">Enterocloster lavalensis</name>
    <dbReference type="NCBI Taxonomy" id="460384"/>
    <lineage>
        <taxon>Bacteria</taxon>
        <taxon>Bacillati</taxon>
        <taxon>Bacillota</taxon>
        <taxon>Clostridia</taxon>
        <taxon>Lachnospirales</taxon>
        <taxon>Lachnospiraceae</taxon>
        <taxon>Enterocloster</taxon>
    </lineage>
</organism>
<dbReference type="SUPFAM" id="SSF46785">
    <property type="entry name" value="Winged helix' DNA-binding domain"/>
    <property type="match status" value="1"/>
</dbReference>
<dbReference type="Pfam" id="PF12804">
    <property type="entry name" value="NTP_transf_3"/>
    <property type="match status" value="1"/>
</dbReference>
<gene>
    <name evidence="2" type="ORF">SAMN05216313_13717</name>
</gene>
<dbReference type="Proteomes" id="UP000198508">
    <property type="component" value="Unassembled WGS sequence"/>
</dbReference>
<dbReference type="AlphaFoldDB" id="A0A1I0JY07"/>
<dbReference type="RefSeq" id="WP_092370141.1">
    <property type="nucleotide sequence ID" value="NZ_DAINWJ010000393.1"/>
</dbReference>
<dbReference type="PANTHER" id="PTHR43777:SF1">
    <property type="entry name" value="MOLYBDENUM COFACTOR CYTIDYLYLTRANSFERASE"/>
    <property type="match status" value="1"/>
</dbReference>
<dbReference type="STRING" id="460384.SAMN05216313_13717"/>
<proteinExistence type="predicted"/>
<reference evidence="3" key="1">
    <citation type="submission" date="2016-10" db="EMBL/GenBank/DDBJ databases">
        <authorList>
            <person name="Varghese N."/>
            <person name="Submissions S."/>
        </authorList>
    </citation>
    <scope>NUCLEOTIDE SEQUENCE [LARGE SCALE GENOMIC DNA]</scope>
    <source>
        <strain evidence="3">NLAE-zl-G277</strain>
    </source>
</reference>
<dbReference type="InterPro" id="IPR025877">
    <property type="entry name" value="MobA-like_NTP_Trfase"/>
</dbReference>
<sequence length="312" mass="34830">MRTGAVIVAAGHKSPTLFRPMMPVGDTTVIRRIIIILQQAGVDPVVVITGKQGDELEKHISKLQVICLRNDRYERTQMFDSICMGLQYLEGLCDRALVLPAKYPLLLTRTVNDLLKSTAAAACPVCGGHRGHPVLIRGELIGKITGYDGPMGLRGALRQPEIDALMDEIPVEDEGIFWPAEGDGRLAEPPKGRERIPMHPKVQLALAREELFFDQSMARFLQITDHTGSMQTACRQMHMSYTKGWKMLKAAEKQLGYPLLITQSGGAEGGSSRLSPQARELLDRYFQMEKELNETAKRLFENCFLQGNEEQR</sequence>
<accession>A0A1I0JY07</accession>
<name>A0A1I0JY07_9FIRM</name>
<dbReference type="Gene3D" id="1.10.10.10">
    <property type="entry name" value="Winged helix-like DNA-binding domain superfamily/Winged helix DNA-binding domain"/>
    <property type="match status" value="1"/>
</dbReference>
<dbReference type="GeneID" id="93278212"/>
<dbReference type="EMBL" id="FOIM01000037">
    <property type="protein sequence ID" value="SEU14929.1"/>
    <property type="molecule type" value="Genomic_DNA"/>
</dbReference>
<protein>
    <submittedName>
        <fullName evidence="2">ModE molybdate transport repressor domain-containing protein</fullName>
    </submittedName>
</protein>
<dbReference type="PANTHER" id="PTHR43777">
    <property type="entry name" value="MOLYBDENUM COFACTOR CYTIDYLYLTRANSFERASE"/>
    <property type="match status" value="1"/>
</dbReference>
<dbReference type="GO" id="GO:0016779">
    <property type="term" value="F:nucleotidyltransferase activity"/>
    <property type="evidence" value="ECO:0007669"/>
    <property type="project" value="UniProtKB-ARBA"/>
</dbReference>
<dbReference type="InterPro" id="IPR036388">
    <property type="entry name" value="WH-like_DNA-bd_sf"/>
</dbReference>
<dbReference type="InterPro" id="IPR036390">
    <property type="entry name" value="WH_DNA-bd_sf"/>
</dbReference>